<comment type="caution">
    <text evidence="1">The sequence shown here is derived from an EMBL/GenBank/DDBJ whole genome shotgun (WGS) entry which is preliminary data.</text>
</comment>
<evidence type="ECO:0000313" key="1">
    <source>
        <dbReference type="EMBL" id="KAK1869937.1"/>
    </source>
</evidence>
<sequence length="174" mass="18021">MHRCGAGPTAADMVNGWSEADLEELDWRGTAASIVTARVAAVAAGRVGLTITAELAAVVVGGRRLNERRVCRATLILQALQMVVNAEAAAVAALPRILDCVSPEGVAAVISVHSLEDLEVKRVYREAGARGKVPPWGVAAEPVDPSVVVPGAVAATCGLFWPPTSPPRMVPAQS</sequence>
<dbReference type="EMBL" id="CM020620">
    <property type="protein sequence ID" value="KAK1869937.1"/>
    <property type="molecule type" value="Genomic_DNA"/>
</dbReference>
<organism evidence="1 2">
    <name type="scientific">Pyropia yezoensis</name>
    <name type="common">Susabi-nori</name>
    <name type="synonym">Porphyra yezoensis</name>
    <dbReference type="NCBI Taxonomy" id="2788"/>
    <lineage>
        <taxon>Eukaryota</taxon>
        <taxon>Rhodophyta</taxon>
        <taxon>Bangiophyceae</taxon>
        <taxon>Bangiales</taxon>
        <taxon>Bangiaceae</taxon>
        <taxon>Pyropia</taxon>
    </lineage>
</organism>
<protein>
    <submittedName>
        <fullName evidence="1">Uncharacterized protein</fullName>
    </submittedName>
</protein>
<keyword evidence="2" id="KW-1185">Reference proteome</keyword>
<reference evidence="1" key="1">
    <citation type="submission" date="2019-11" db="EMBL/GenBank/DDBJ databases">
        <title>Nori genome reveals adaptations in red seaweeds to the harsh intertidal environment.</title>
        <authorList>
            <person name="Wang D."/>
            <person name="Mao Y."/>
        </authorList>
    </citation>
    <scope>NUCLEOTIDE SEQUENCE</scope>
    <source>
        <tissue evidence="1">Gametophyte</tissue>
    </source>
</reference>
<dbReference type="Proteomes" id="UP000798662">
    <property type="component" value="Chromosome 3"/>
</dbReference>
<accession>A0ACC3CJK1</accession>
<proteinExistence type="predicted"/>
<evidence type="ECO:0000313" key="2">
    <source>
        <dbReference type="Proteomes" id="UP000798662"/>
    </source>
</evidence>
<gene>
    <name evidence="1" type="ORF">I4F81_012402</name>
</gene>
<name>A0ACC3CJK1_PYRYE</name>